<dbReference type="AlphaFoldDB" id="A0A2G2VZE7"/>
<dbReference type="OrthoDB" id="1737175at2759"/>
<dbReference type="EMBL" id="MLFT02000009">
    <property type="protein sequence ID" value="PHT38319.1"/>
    <property type="molecule type" value="Genomic_DNA"/>
</dbReference>
<reference evidence="2" key="2">
    <citation type="journal article" date="2017" name="J. Anim. Genet.">
        <title>Multiple reference genome sequences of hot pepper reveal the massive evolution of plant disease resistance genes by retroduplication.</title>
        <authorList>
            <person name="Kim S."/>
            <person name="Park J."/>
            <person name="Yeom S.-I."/>
            <person name="Kim Y.-M."/>
            <person name="Seo E."/>
            <person name="Kim K.-T."/>
            <person name="Kim M.-S."/>
            <person name="Lee J.M."/>
            <person name="Cheong K."/>
            <person name="Shin H.-S."/>
            <person name="Kim S.-B."/>
            <person name="Han K."/>
            <person name="Lee J."/>
            <person name="Park M."/>
            <person name="Lee H.-A."/>
            <person name="Lee H.-Y."/>
            <person name="Lee Y."/>
            <person name="Oh S."/>
            <person name="Lee J.H."/>
            <person name="Choi E."/>
            <person name="Choi E."/>
            <person name="Lee S.E."/>
            <person name="Jeon J."/>
            <person name="Kim H."/>
            <person name="Choi G."/>
            <person name="Song H."/>
            <person name="Lee J."/>
            <person name="Lee S.-C."/>
            <person name="Kwon J.-K."/>
            <person name="Lee H.-Y."/>
            <person name="Koo N."/>
            <person name="Hong Y."/>
            <person name="Kim R.W."/>
            <person name="Kang W.-H."/>
            <person name="Huh J.H."/>
            <person name="Kang B.-C."/>
            <person name="Yang T.-J."/>
            <person name="Lee Y.-H."/>
            <person name="Bennetzen J.L."/>
            <person name="Choi D."/>
        </authorList>
    </citation>
    <scope>NUCLEOTIDE SEQUENCE [LARGE SCALE GENOMIC DNA]</scope>
    <source>
        <strain evidence="2">cv. PBC81</strain>
    </source>
</reference>
<comment type="caution">
    <text evidence="1">The sequence shown here is derived from an EMBL/GenBank/DDBJ whole genome shotgun (WGS) entry which is preliminary data.</text>
</comment>
<dbReference type="GO" id="GO:0016301">
    <property type="term" value="F:kinase activity"/>
    <property type="evidence" value="ECO:0007669"/>
    <property type="project" value="UniProtKB-KW"/>
</dbReference>
<keyword evidence="2" id="KW-1185">Reference proteome</keyword>
<evidence type="ECO:0000313" key="1">
    <source>
        <dbReference type="EMBL" id="PHT38319.1"/>
    </source>
</evidence>
<dbReference type="STRING" id="33114.A0A2G2VZE7"/>
<sequence>MMRCYRIGFLDKGRASFCPSLGRGEIALPHWKRTSVKLHSIAMRYPLHCDSWCDTNQLRLFNHRIGFSLTAISKNRSKNIKLGGIPKVLPEFIKVEAFAKLNSVIVKVMETSKINTCHQPECGHFRPSSIMDHVSRKNLQMHVEQLKPLEEYYRKQRKLLDFQLVGGPGETWQGLLGALHLQHKDVVGSAQ</sequence>
<reference evidence="1 2" key="1">
    <citation type="journal article" date="2017" name="Genome Biol.">
        <title>New reference genome sequences of hot pepper reveal the massive evolution of plant disease-resistance genes by retroduplication.</title>
        <authorList>
            <person name="Kim S."/>
            <person name="Park J."/>
            <person name="Yeom S.I."/>
            <person name="Kim Y.M."/>
            <person name="Seo E."/>
            <person name="Kim K.T."/>
            <person name="Kim M.S."/>
            <person name="Lee J.M."/>
            <person name="Cheong K."/>
            <person name="Shin H.S."/>
            <person name="Kim S.B."/>
            <person name="Han K."/>
            <person name="Lee J."/>
            <person name="Park M."/>
            <person name="Lee H.A."/>
            <person name="Lee H.Y."/>
            <person name="Lee Y."/>
            <person name="Oh S."/>
            <person name="Lee J.H."/>
            <person name="Choi E."/>
            <person name="Choi E."/>
            <person name="Lee S.E."/>
            <person name="Jeon J."/>
            <person name="Kim H."/>
            <person name="Choi G."/>
            <person name="Song H."/>
            <person name="Lee J."/>
            <person name="Lee S.C."/>
            <person name="Kwon J.K."/>
            <person name="Lee H.Y."/>
            <person name="Koo N."/>
            <person name="Hong Y."/>
            <person name="Kim R.W."/>
            <person name="Kang W.H."/>
            <person name="Huh J.H."/>
            <person name="Kang B.C."/>
            <person name="Yang T.J."/>
            <person name="Lee Y.H."/>
            <person name="Bennetzen J.L."/>
            <person name="Choi D."/>
        </authorList>
    </citation>
    <scope>NUCLEOTIDE SEQUENCE [LARGE SCALE GENOMIC DNA]</scope>
    <source>
        <strain evidence="2">cv. PBC81</strain>
    </source>
</reference>
<protein>
    <submittedName>
        <fullName evidence="1">Adenylate kinase 7, mitochondrial</fullName>
    </submittedName>
</protein>
<organism evidence="1 2">
    <name type="scientific">Capsicum baccatum</name>
    <name type="common">Peruvian pepper</name>
    <dbReference type="NCBI Taxonomy" id="33114"/>
    <lineage>
        <taxon>Eukaryota</taxon>
        <taxon>Viridiplantae</taxon>
        <taxon>Streptophyta</taxon>
        <taxon>Embryophyta</taxon>
        <taxon>Tracheophyta</taxon>
        <taxon>Spermatophyta</taxon>
        <taxon>Magnoliopsida</taxon>
        <taxon>eudicotyledons</taxon>
        <taxon>Gunneridae</taxon>
        <taxon>Pentapetalae</taxon>
        <taxon>asterids</taxon>
        <taxon>lamiids</taxon>
        <taxon>Solanales</taxon>
        <taxon>Solanaceae</taxon>
        <taxon>Solanoideae</taxon>
        <taxon>Capsiceae</taxon>
        <taxon>Capsicum</taxon>
    </lineage>
</organism>
<name>A0A2G2VZE7_CAPBA</name>
<evidence type="ECO:0000313" key="2">
    <source>
        <dbReference type="Proteomes" id="UP000224567"/>
    </source>
</evidence>
<keyword evidence="1" id="KW-0418">Kinase</keyword>
<proteinExistence type="predicted"/>
<dbReference type="Proteomes" id="UP000224567">
    <property type="component" value="Unassembled WGS sequence"/>
</dbReference>
<keyword evidence="1" id="KW-0808">Transferase</keyword>
<accession>A0A2G2VZE7</accession>
<gene>
    <name evidence="1" type="ORF">CQW23_21892</name>
</gene>